<dbReference type="PROSITE" id="PS50994">
    <property type="entry name" value="INTEGRASE"/>
    <property type="match status" value="1"/>
</dbReference>
<accession>A0ABS6VQF4</accession>
<sequence>MGRLASNSPLPDGLKFGDVFKIRGEEYLLTSLNKRSMNARLRPKIGSKDINLPLNDLLDWLKSGKINHASGVNSETRHCVRLASLTNIERLAWIMRCDYVRPLLAYQKGETTRQLVTKYINKTFDRRSRSAQSKYINNDTKPGVSTVYMWLKLVRDNNYLTAVLAFKEHRHKARKDRLDPIVSEIVESAIDYYLSPENPNLFDSYVIVENRIKAFNKSRPKGAELLPIPSKTTIRKRLFARNKMDVDTQRDGVEKAIKKYNHGGKTDYGHFIGSRVEGDTNYVDCLVFDPVINFTYRPLLLLFIDCYTRAVVGYEVSYLQRGSQKLAKAMTNMMSVNDTACYSCVPVLIVVDNGKEFDNNTLLHIQDRMNIQYLFSPPYSPNCKAMIERFWGTLNSILLHKMKGTTKGSIEKRGYYESDELATYTMQELTDYIDRAITIYHLTPHSATWLAPKTMWDDAVQMLPPTVYDRDTIVALGSKHAMCTVNKGRVGFEYLEWRNSAMPENFNKEQVIVCINESDLTNVWVINPFDEDDIYILDPVDPELQTGLSLDFWRSYRKQLQEREAQTGNRENASGLRYELIQELYVEAQTGKDKATRTRARLANAATKQIERQSQNIKASQKGRCTKNKFITAPKNTPKPNSSDYGIE</sequence>
<dbReference type="Proteomes" id="UP001166291">
    <property type="component" value="Unassembled WGS sequence"/>
</dbReference>
<evidence type="ECO:0000259" key="2">
    <source>
        <dbReference type="PROSITE" id="PS50994"/>
    </source>
</evidence>
<proteinExistence type="predicted"/>
<evidence type="ECO:0000256" key="1">
    <source>
        <dbReference type="SAM" id="MobiDB-lite"/>
    </source>
</evidence>
<gene>
    <name evidence="3" type="ORF">KXJ70_07175</name>
</gene>
<evidence type="ECO:0000313" key="3">
    <source>
        <dbReference type="EMBL" id="MBW2940548.1"/>
    </source>
</evidence>
<protein>
    <submittedName>
        <fullName evidence="3">DDE-type integrase/transposase/recombinase</fullName>
    </submittedName>
</protein>
<feature type="compositionally biased region" description="Polar residues" evidence="1">
    <location>
        <begin position="634"/>
        <end position="648"/>
    </location>
</feature>
<comment type="caution">
    <text evidence="3">The sequence shown here is derived from an EMBL/GenBank/DDBJ whole genome shotgun (WGS) entry which is preliminary data.</text>
</comment>
<name>A0ABS6VQF4_9GAMM</name>
<dbReference type="RefSeq" id="WP_219042737.1">
    <property type="nucleotide sequence ID" value="NZ_JAHWDQ010000001.1"/>
</dbReference>
<dbReference type="InterPro" id="IPR001584">
    <property type="entry name" value="Integrase_cat-core"/>
</dbReference>
<feature type="domain" description="Integrase catalytic" evidence="2">
    <location>
        <begin position="268"/>
        <end position="460"/>
    </location>
</feature>
<feature type="region of interest" description="Disordered" evidence="1">
    <location>
        <begin position="610"/>
        <end position="648"/>
    </location>
</feature>
<reference evidence="3" key="1">
    <citation type="submission" date="2021-07" db="EMBL/GenBank/DDBJ databases">
        <title>Zhongshania sp. CAU 1632 isolated from seawater.</title>
        <authorList>
            <person name="Kim W."/>
        </authorList>
    </citation>
    <scope>NUCLEOTIDE SEQUENCE</scope>
    <source>
        <strain evidence="3">CAU 1632</strain>
    </source>
</reference>
<organism evidence="3 4">
    <name type="scientific">Zhongshania aquimaris</name>
    <dbReference type="NCBI Taxonomy" id="2857107"/>
    <lineage>
        <taxon>Bacteria</taxon>
        <taxon>Pseudomonadati</taxon>
        <taxon>Pseudomonadota</taxon>
        <taxon>Gammaproteobacteria</taxon>
        <taxon>Cellvibrionales</taxon>
        <taxon>Spongiibacteraceae</taxon>
        <taxon>Zhongshania</taxon>
    </lineage>
</organism>
<keyword evidence="4" id="KW-1185">Reference proteome</keyword>
<evidence type="ECO:0000313" key="4">
    <source>
        <dbReference type="Proteomes" id="UP001166291"/>
    </source>
</evidence>
<dbReference type="EMBL" id="JAHWDQ010000001">
    <property type="protein sequence ID" value="MBW2940548.1"/>
    <property type="molecule type" value="Genomic_DNA"/>
</dbReference>